<dbReference type="PANTHER" id="PTHR42760:SF115">
    <property type="entry name" value="3-OXOACYL-[ACYL-CARRIER-PROTEIN] REDUCTASE FABG"/>
    <property type="match status" value="1"/>
</dbReference>
<dbReference type="PRINTS" id="PR00081">
    <property type="entry name" value="GDHRDH"/>
</dbReference>
<evidence type="ECO:0000256" key="2">
    <source>
        <dbReference type="ARBA" id="ARBA00023002"/>
    </source>
</evidence>
<dbReference type="Pfam" id="PF13561">
    <property type="entry name" value="adh_short_C2"/>
    <property type="match status" value="1"/>
</dbReference>
<evidence type="ECO:0000313" key="3">
    <source>
        <dbReference type="EMBL" id="CAA9568076.1"/>
    </source>
</evidence>
<dbReference type="SUPFAM" id="SSF51735">
    <property type="entry name" value="NAD(P)-binding Rossmann-fold domains"/>
    <property type="match status" value="1"/>
</dbReference>
<dbReference type="PANTHER" id="PTHR42760">
    <property type="entry name" value="SHORT-CHAIN DEHYDROGENASES/REDUCTASES FAMILY MEMBER"/>
    <property type="match status" value="1"/>
</dbReference>
<dbReference type="EMBL" id="CADCWN010000128">
    <property type="protein sequence ID" value="CAA9568076.1"/>
    <property type="molecule type" value="Genomic_DNA"/>
</dbReference>
<accession>A0A6J4V491</accession>
<dbReference type="FunFam" id="3.40.50.720:FF:000084">
    <property type="entry name" value="Short-chain dehydrogenase reductase"/>
    <property type="match status" value="1"/>
</dbReference>
<dbReference type="PROSITE" id="PS00061">
    <property type="entry name" value="ADH_SHORT"/>
    <property type="match status" value="1"/>
</dbReference>
<dbReference type="PRINTS" id="PR00080">
    <property type="entry name" value="SDRFAMILY"/>
</dbReference>
<dbReference type="GO" id="GO:0004316">
    <property type="term" value="F:3-oxoacyl-[acyl-carrier-protein] reductase (NADPH) activity"/>
    <property type="evidence" value="ECO:0007669"/>
    <property type="project" value="UniProtKB-EC"/>
</dbReference>
<gene>
    <name evidence="3" type="ORF">AVDCRST_MAG18-1668</name>
</gene>
<reference evidence="3" key="1">
    <citation type="submission" date="2020-02" db="EMBL/GenBank/DDBJ databases">
        <authorList>
            <person name="Meier V. D."/>
        </authorList>
    </citation>
    <scope>NUCLEOTIDE SEQUENCE</scope>
    <source>
        <strain evidence="3">AVDCRST_MAG18</strain>
    </source>
</reference>
<dbReference type="NCBIfam" id="NF005559">
    <property type="entry name" value="PRK07231.1"/>
    <property type="match status" value="1"/>
</dbReference>
<sequence>MAMQFPSARVDGKVAIITGTGTGLGQAAALALAQAGAKLVLTELPGRTEAAEATAKLARDDYGAEAIVLPLDVMQREQIDGLVGGALDKFGQIDVLVNNAGVNIPKLALDVTEDDWDRVLDINLKGLFFTTQAVGRAMIERKSGKIINIASQMGVVGYWKRAAYCSSKAGVVNLTRVLAFEWAQYGIRVNAIGPTFVETPLTRPMFEDQAFRDDVLGRIPLGQLAKPEDIAGGVVYLASAASDMVTGHTLLIDGGWTAV</sequence>
<comment type="similarity">
    <text evidence="1">Belongs to the short-chain dehydrogenases/reductases (SDR) family.</text>
</comment>
<dbReference type="InterPro" id="IPR020904">
    <property type="entry name" value="Sc_DH/Rdtase_CS"/>
</dbReference>
<organism evidence="3">
    <name type="scientific">uncultured Thermomicrobiales bacterium</name>
    <dbReference type="NCBI Taxonomy" id="1645740"/>
    <lineage>
        <taxon>Bacteria</taxon>
        <taxon>Pseudomonadati</taxon>
        <taxon>Thermomicrobiota</taxon>
        <taxon>Thermomicrobia</taxon>
        <taxon>Thermomicrobiales</taxon>
        <taxon>environmental samples</taxon>
    </lineage>
</organism>
<dbReference type="AlphaFoldDB" id="A0A6J4V491"/>
<dbReference type="EC" id="1.1.1.100" evidence="3"/>
<protein>
    <submittedName>
        <fullName evidence="3">3-oxoacyl-[acyl-carrier protein] reductase</fullName>
        <ecNumber evidence="3">1.1.1.100</ecNumber>
    </submittedName>
</protein>
<dbReference type="InterPro" id="IPR036291">
    <property type="entry name" value="NAD(P)-bd_dom_sf"/>
</dbReference>
<keyword evidence="2 3" id="KW-0560">Oxidoreductase</keyword>
<evidence type="ECO:0000256" key="1">
    <source>
        <dbReference type="ARBA" id="ARBA00006484"/>
    </source>
</evidence>
<proteinExistence type="inferred from homology"/>
<name>A0A6J4V491_9BACT</name>
<dbReference type="InterPro" id="IPR002347">
    <property type="entry name" value="SDR_fam"/>
</dbReference>
<dbReference type="Gene3D" id="3.40.50.720">
    <property type="entry name" value="NAD(P)-binding Rossmann-like Domain"/>
    <property type="match status" value="1"/>
</dbReference>